<organism evidence="9 10">
    <name type="scientific">Hathewaya limosa</name>
    <name type="common">Clostridium limosum</name>
    <dbReference type="NCBI Taxonomy" id="1536"/>
    <lineage>
        <taxon>Bacteria</taxon>
        <taxon>Bacillati</taxon>
        <taxon>Bacillota</taxon>
        <taxon>Clostridia</taxon>
        <taxon>Eubacteriales</taxon>
        <taxon>Clostridiaceae</taxon>
        <taxon>Hathewaya</taxon>
    </lineage>
</organism>
<dbReference type="Proteomes" id="UP001224418">
    <property type="component" value="Unassembled WGS sequence"/>
</dbReference>
<dbReference type="RefSeq" id="WP_307354734.1">
    <property type="nucleotide sequence ID" value="NZ_BAAACJ010000024.1"/>
</dbReference>
<evidence type="ECO:0000256" key="7">
    <source>
        <dbReference type="ARBA" id="ARBA00023136"/>
    </source>
</evidence>
<sequence>MFKNKKIPYIEFFPIIVLSIIAFNLLNHLDIVKGSLGIVISCFSAFIWAFGIAYLLNPLMLYLEKRFKLSRPIALLIVYIIVVGFIILLITIVTPTIIHSIKDLFNSLPNYIVKTQDTINHFLDNSKFFQNADIRETIENAFSNINSINSSISKFLNGILEKGVNTIFTTAIGFTSSFIKLIFGLIISIYMLKDKEVFIKNIKRLFYALLKKEHVDDFTIFAREVNMIFSKYIIGKFIDSLIIGILCFIGLTILRIPYSPLLSLIVGITNMIPYFGPFIGMVPATLLTLLSSPLKALWVLIFIILLQQFDGWYLGPKILGSHVGLSPFWIILGITVGGSAFGVLGMFLGAPVMAIIKMFVDRFISKKLKKKNLEI</sequence>
<evidence type="ECO:0000256" key="4">
    <source>
        <dbReference type="ARBA" id="ARBA00022475"/>
    </source>
</evidence>
<keyword evidence="4" id="KW-1003">Cell membrane</keyword>
<comment type="subcellular location">
    <subcellularLocation>
        <location evidence="1">Cell membrane</location>
        <topology evidence="1">Multi-pass membrane protein</topology>
    </subcellularLocation>
</comment>
<reference evidence="9 10" key="1">
    <citation type="submission" date="2023-07" db="EMBL/GenBank/DDBJ databases">
        <title>Genomic Encyclopedia of Type Strains, Phase IV (KMG-IV): sequencing the most valuable type-strain genomes for metagenomic binning, comparative biology and taxonomic classification.</title>
        <authorList>
            <person name="Goeker M."/>
        </authorList>
    </citation>
    <scope>NUCLEOTIDE SEQUENCE [LARGE SCALE GENOMIC DNA]</scope>
    <source>
        <strain evidence="9 10">DSM 1400</strain>
    </source>
</reference>
<keyword evidence="5 8" id="KW-0812">Transmembrane</keyword>
<feature type="transmembrane region" description="Helical" evidence="8">
    <location>
        <begin position="327"/>
        <end position="360"/>
    </location>
</feature>
<dbReference type="PANTHER" id="PTHR21716:SF53">
    <property type="entry name" value="PERMEASE PERM-RELATED"/>
    <property type="match status" value="1"/>
</dbReference>
<dbReference type="PANTHER" id="PTHR21716">
    <property type="entry name" value="TRANSMEMBRANE PROTEIN"/>
    <property type="match status" value="1"/>
</dbReference>
<protein>
    <submittedName>
        <fullName evidence="9">PurR-regulated permease PerM</fullName>
    </submittedName>
</protein>
<keyword evidence="10" id="KW-1185">Reference proteome</keyword>
<feature type="transmembrane region" description="Helical" evidence="8">
    <location>
        <begin position="237"/>
        <end position="258"/>
    </location>
</feature>
<evidence type="ECO:0000313" key="9">
    <source>
        <dbReference type="EMBL" id="MDQ0478437.1"/>
    </source>
</evidence>
<feature type="transmembrane region" description="Helical" evidence="8">
    <location>
        <begin position="167"/>
        <end position="192"/>
    </location>
</feature>
<accession>A0ABU0JRA5</accession>
<feature type="transmembrane region" description="Helical" evidence="8">
    <location>
        <begin position="38"/>
        <end position="61"/>
    </location>
</feature>
<evidence type="ECO:0000256" key="1">
    <source>
        <dbReference type="ARBA" id="ARBA00004651"/>
    </source>
</evidence>
<proteinExistence type="inferred from homology"/>
<evidence type="ECO:0000256" key="3">
    <source>
        <dbReference type="ARBA" id="ARBA00022448"/>
    </source>
</evidence>
<evidence type="ECO:0000256" key="5">
    <source>
        <dbReference type="ARBA" id="ARBA00022692"/>
    </source>
</evidence>
<feature type="transmembrane region" description="Helical" evidence="8">
    <location>
        <begin position="264"/>
        <end position="290"/>
    </location>
</feature>
<feature type="transmembrane region" description="Helical" evidence="8">
    <location>
        <begin position="73"/>
        <end position="98"/>
    </location>
</feature>
<feature type="transmembrane region" description="Helical" evidence="8">
    <location>
        <begin position="7"/>
        <end position="26"/>
    </location>
</feature>
<name>A0ABU0JRA5_HATLI</name>
<evidence type="ECO:0000256" key="8">
    <source>
        <dbReference type="SAM" id="Phobius"/>
    </source>
</evidence>
<keyword evidence="6 8" id="KW-1133">Transmembrane helix</keyword>
<dbReference type="EMBL" id="JAUSWN010000001">
    <property type="protein sequence ID" value="MDQ0478437.1"/>
    <property type="molecule type" value="Genomic_DNA"/>
</dbReference>
<dbReference type="InterPro" id="IPR002549">
    <property type="entry name" value="AI-2E-like"/>
</dbReference>
<dbReference type="Pfam" id="PF01594">
    <property type="entry name" value="AI-2E_transport"/>
    <property type="match status" value="1"/>
</dbReference>
<comment type="similarity">
    <text evidence="2">Belongs to the autoinducer-2 exporter (AI-2E) (TC 2.A.86) family.</text>
</comment>
<keyword evidence="3" id="KW-0813">Transport</keyword>
<gene>
    <name evidence="9" type="ORF">QOZ93_000138</name>
</gene>
<evidence type="ECO:0000256" key="6">
    <source>
        <dbReference type="ARBA" id="ARBA00022989"/>
    </source>
</evidence>
<keyword evidence="7 8" id="KW-0472">Membrane</keyword>
<evidence type="ECO:0000256" key="2">
    <source>
        <dbReference type="ARBA" id="ARBA00009773"/>
    </source>
</evidence>
<feature type="transmembrane region" description="Helical" evidence="8">
    <location>
        <begin position="297"/>
        <end position="315"/>
    </location>
</feature>
<evidence type="ECO:0000313" key="10">
    <source>
        <dbReference type="Proteomes" id="UP001224418"/>
    </source>
</evidence>
<comment type="caution">
    <text evidence="9">The sequence shown here is derived from an EMBL/GenBank/DDBJ whole genome shotgun (WGS) entry which is preliminary data.</text>
</comment>